<dbReference type="Proteomes" id="UP000002257">
    <property type="component" value="Chromosome"/>
</dbReference>
<reference evidence="1 2" key="1">
    <citation type="journal article" date="2010" name="J. Bacteriol.">
        <title>Complete genome sequence of the aerobic facultative methanotroph Methylocella silvestris BL2.</title>
        <authorList>
            <person name="Chen Y."/>
            <person name="Crombie A."/>
            <person name="Rahman M.T."/>
            <person name="Dedysh S.N."/>
            <person name="Liesack W."/>
            <person name="Stott M.B."/>
            <person name="Alam M."/>
            <person name="Theisen A.R."/>
            <person name="Murrell J.C."/>
            <person name="Dunfield P.F."/>
        </authorList>
    </citation>
    <scope>NUCLEOTIDE SEQUENCE [LARGE SCALE GENOMIC DNA]</scope>
    <source>
        <strain evidence="2">DSM 15510 / CIP 108128 / LMG 27833 / NCIMB 13906 / BL2</strain>
    </source>
</reference>
<evidence type="ECO:0000313" key="1">
    <source>
        <dbReference type="EMBL" id="ACK50357.1"/>
    </source>
</evidence>
<name>B8ESM2_METSB</name>
<dbReference type="EMBL" id="CP001280">
    <property type="protein sequence ID" value="ACK50357.1"/>
    <property type="molecule type" value="Genomic_DNA"/>
</dbReference>
<gene>
    <name evidence="1" type="ordered locus">Msil_1392</name>
</gene>
<keyword evidence="2" id="KW-1185">Reference proteome</keyword>
<proteinExistence type="predicted"/>
<sequence>MPLFTFEVFDGEGPISRCVRNLPDRKAALRYAKLLKTEMAHRQGVEITVRNAEGAVAAQIRSASQRATHESRRSGG</sequence>
<evidence type="ECO:0000313" key="2">
    <source>
        <dbReference type="Proteomes" id="UP000002257"/>
    </source>
</evidence>
<organism evidence="1 2">
    <name type="scientific">Methylocella silvestris (strain DSM 15510 / CIP 108128 / LMG 27833 / NCIMB 13906 / BL2)</name>
    <dbReference type="NCBI Taxonomy" id="395965"/>
    <lineage>
        <taxon>Bacteria</taxon>
        <taxon>Pseudomonadati</taxon>
        <taxon>Pseudomonadota</taxon>
        <taxon>Alphaproteobacteria</taxon>
        <taxon>Hyphomicrobiales</taxon>
        <taxon>Beijerinckiaceae</taxon>
        <taxon>Methylocella</taxon>
    </lineage>
</organism>
<protein>
    <submittedName>
        <fullName evidence="1">Uncharacterized protein</fullName>
    </submittedName>
</protein>
<dbReference type="KEGG" id="msl:Msil_1392"/>
<accession>B8ESM2</accession>
<dbReference type="HOGENOM" id="CLU_2650362_0_0_5"/>
<dbReference type="AlphaFoldDB" id="B8ESM2"/>